<evidence type="ECO:0000313" key="3">
    <source>
        <dbReference type="Proteomes" id="UP000474630"/>
    </source>
</evidence>
<reference evidence="2 3" key="1">
    <citation type="submission" date="2020-02" db="EMBL/GenBank/DDBJ databases">
        <title>Genome sequencing for Draconibacterium sp. strain M1.</title>
        <authorList>
            <person name="Park S.-J."/>
        </authorList>
    </citation>
    <scope>NUCLEOTIDE SEQUENCE [LARGE SCALE GENOMIC DNA]</scope>
    <source>
        <strain evidence="2 3">M1</strain>
    </source>
</reference>
<keyword evidence="3" id="KW-1185">Reference proteome</keyword>
<dbReference type="Gene3D" id="3.30.1150.10">
    <property type="match status" value="1"/>
</dbReference>
<evidence type="ECO:0000313" key="2">
    <source>
        <dbReference type="EMBL" id="QIA07833.1"/>
    </source>
</evidence>
<accession>A0A6C0RE96</accession>
<name>A0A6C0RE96_9BACT</name>
<dbReference type="Proteomes" id="UP000474630">
    <property type="component" value="Chromosome"/>
</dbReference>
<protein>
    <recommendedName>
        <fullName evidence="1">TonB C-terminal domain-containing protein</fullName>
    </recommendedName>
</protein>
<dbReference type="InterPro" id="IPR037682">
    <property type="entry name" value="TonB_C"/>
</dbReference>
<evidence type="ECO:0000259" key="1">
    <source>
        <dbReference type="Pfam" id="PF03544"/>
    </source>
</evidence>
<feature type="domain" description="TonB C-terminal" evidence="1">
    <location>
        <begin position="13"/>
        <end position="79"/>
    </location>
</feature>
<proteinExistence type="predicted"/>
<organism evidence="2 3">
    <name type="scientific">Draconibacterium halophilum</name>
    <dbReference type="NCBI Taxonomy" id="2706887"/>
    <lineage>
        <taxon>Bacteria</taxon>
        <taxon>Pseudomonadati</taxon>
        <taxon>Bacteroidota</taxon>
        <taxon>Bacteroidia</taxon>
        <taxon>Marinilabiliales</taxon>
        <taxon>Prolixibacteraceae</taxon>
        <taxon>Draconibacterium</taxon>
    </lineage>
</organism>
<dbReference type="Pfam" id="PF03544">
    <property type="entry name" value="TonB_C"/>
    <property type="match status" value="1"/>
</dbReference>
<dbReference type="SUPFAM" id="SSF74653">
    <property type="entry name" value="TolA/TonB C-terminal domain"/>
    <property type="match status" value="1"/>
</dbReference>
<dbReference type="KEGG" id="drc:G0Q07_08875"/>
<dbReference type="EMBL" id="CP048409">
    <property type="protein sequence ID" value="QIA07833.1"/>
    <property type="molecule type" value="Genomic_DNA"/>
</dbReference>
<gene>
    <name evidence="2" type="ORF">G0Q07_08875</name>
</gene>
<sequence>MEISDNVFDINLMKRGLQGMTVVNYVIDTLGNLSSARVVQSIDRDMLQWIDRSMRSLPGKFLPAIIAGKPVESSIFVRVNLEESNYAHEKPSELPSSLYVYDIRLMYYKTTTVRKVERRGAATAW</sequence>
<dbReference type="RefSeq" id="WP_163345754.1">
    <property type="nucleotide sequence ID" value="NZ_CP048409.1"/>
</dbReference>
<dbReference type="GO" id="GO:0055085">
    <property type="term" value="P:transmembrane transport"/>
    <property type="evidence" value="ECO:0007669"/>
    <property type="project" value="InterPro"/>
</dbReference>
<dbReference type="AlphaFoldDB" id="A0A6C0RE96"/>